<dbReference type="Gene3D" id="1.20.1250.20">
    <property type="entry name" value="MFS general substrate transporter like domains"/>
    <property type="match status" value="2"/>
</dbReference>
<dbReference type="PROSITE" id="PS50850">
    <property type="entry name" value="MFS"/>
    <property type="match status" value="1"/>
</dbReference>
<evidence type="ECO:0000256" key="3">
    <source>
        <dbReference type="ARBA" id="ARBA00022448"/>
    </source>
</evidence>
<feature type="transmembrane region" description="Helical" evidence="11">
    <location>
        <begin position="46"/>
        <end position="65"/>
    </location>
</feature>
<evidence type="ECO:0000256" key="10">
    <source>
        <dbReference type="SAM" id="MobiDB-lite"/>
    </source>
</evidence>
<accession>A0AAN9Y6G7</accession>
<feature type="transmembrane region" description="Helical" evidence="11">
    <location>
        <begin position="15"/>
        <end position="34"/>
    </location>
</feature>
<evidence type="ECO:0000256" key="5">
    <source>
        <dbReference type="ARBA" id="ARBA00022692"/>
    </source>
</evidence>
<gene>
    <name evidence="13" type="ORF">V9T40_008317</name>
</gene>
<evidence type="ECO:0000256" key="6">
    <source>
        <dbReference type="ARBA" id="ARBA00022989"/>
    </source>
</evidence>
<evidence type="ECO:0000256" key="9">
    <source>
        <dbReference type="ARBA" id="ARBA00042039"/>
    </source>
</evidence>
<dbReference type="PANTHER" id="PTHR43184:SF12">
    <property type="entry name" value="SUGAR PHOSPHATE EXCHANGER 3"/>
    <property type="match status" value="1"/>
</dbReference>
<evidence type="ECO:0000313" key="13">
    <source>
        <dbReference type="EMBL" id="KAK7600876.1"/>
    </source>
</evidence>
<feature type="transmembrane region" description="Helical" evidence="11">
    <location>
        <begin position="261"/>
        <end position="281"/>
    </location>
</feature>
<feature type="domain" description="Major facilitator superfamily (MFS) profile" evidence="12">
    <location>
        <begin position="1"/>
        <end position="385"/>
    </location>
</feature>
<comment type="similarity">
    <text evidence="2">Belongs to the major facilitator superfamily. Organophosphate:Pi antiporter (OPA) (TC 2.A.1.4) family.</text>
</comment>
<evidence type="ECO:0000256" key="8">
    <source>
        <dbReference type="ARBA" id="ARBA00041091"/>
    </source>
</evidence>
<evidence type="ECO:0000256" key="4">
    <source>
        <dbReference type="ARBA" id="ARBA00022597"/>
    </source>
</evidence>
<keyword evidence="6 11" id="KW-1133">Transmembrane helix</keyword>
<keyword evidence="3" id="KW-0813">Transport</keyword>
<dbReference type="InterPro" id="IPR020846">
    <property type="entry name" value="MFS_dom"/>
</dbReference>
<comment type="subcellular location">
    <subcellularLocation>
        <location evidence="1">Membrane</location>
        <topology evidence="1">Multi-pass membrane protein</topology>
    </subcellularLocation>
</comment>
<keyword evidence="14" id="KW-1185">Reference proteome</keyword>
<dbReference type="PIRSF" id="PIRSF002808">
    <property type="entry name" value="Hexose_phosphate_transp"/>
    <property type="match status" value="1"/>
</dbReference>
<dbReference type="GO" id="GO:0022857">
    <property type="term" value="F:transmembrane transporter activity"/>
    <property type="evidence" value="ECO:0007669"/>
    <property type="project" value="InterPro"/>
</dbReference>
<keyword evidence="7 11" id="KW-0472">Membrane</keyword>
<evidence type="ECO:0000313" key="14">
    <source>
        <dbReference type="Proteomes" id="UP001367676"/>
    </source>
</evidence>
<evidence type="ECO:0000256" key="1">
    <source>
        <dbReference type="ARBA" id="ARBA00004141"/>
    </source>
</evidence>
<sequence length="403" mass="43693">MQFCYSGFIAERMNLRYFLTIGTLGSGIMVYMFGMAKYYNIHTMPYFLVVQLLGGIFQSAGWPGVVTVMGNWFGEKKTGFIFGVWNSHTSVGNILGTLIAGRFVENNWALSFMVLGLIMIVLAVIIFLFLVSEPTPLNDGAKTRSSDTDDQSEATGSNEAETEEKARVEQHPILSAGQTNDSQAIGFIQAIRIPGVAEFSLCLFFAKLVSYTFLYWLPLFIRYSTSFSPEDSANLSTLFDVGGILGGIFAGVISDYTGMQAFTCGAMLVYSVPMLYIYYLYGSTCVSVSIGLLLLTGALVNGPYALITTAVSAKLGLDPTLATNTRALSTVTAIIDGTGSMGAAAGPLFAGFVSDHLGWEYVFFMLMISDVFALCVSIIISQRWKKEASGGHMCNPRCAKLTL</sequence>
<feature type="transmembrane region" description="Helical" evidence="11">
    <location>
        <begin position="233"/>
        <end position="254"/>
    </location>
</feature>
<protein>
    <recommendedName>
        <fullName evidence="8">Sugar phosphate exchanger 3</fullName>
    </recommendedName>
    <alternativeName>
        <fullName evidence="9">Solute carrier family 37 member 3</fullName>
    </alternativeName>
</protein>
<feature type="region of interest" description="Disordered" evidence="10">
    <location>
        <begin position="139"/>
        <end position="167"/>
    </location>
</feature>
<dbReference type="InterPro" id="IPR000849">
    <property type="entry name" value="Sugar_P_transporter"/>
</dbReference>
<comment type="caution">
    <text evidence="13">The sequence shown here is derived from an EMBL/GenBank/DDBJ whole genome shotgun (WGS) entry which is preliminary data.</text>
</comment>
<dbReference type="InterPro" id="IPR036259">
    <property type="entry name" value="MFS_trans_sf"/>
</dbReference>
<dbReference type="Proteomes" id="UP001367676">
    <property type="component" value="Unassembled WGS sequence"/>
</dbReference>
<reference evidence="13 14" key="1">
    <citation type="submission" date="2024-03" db="EMBL/GenBank/DDBJ databases">
        <title>Adaptation during the transition from Ophiocordyceps entomopathogen to insect associate is accompanied by gene loss and intensified selection.</title>
        <authorList>
            <person name="Ward C.M."/>
            <person name="Onetto C.A."/>
            <person name="Borneman A.R."/>
        </authorList>
    </citation>
    <scope>NUCLEOTIDE SEQUENCE [LARGE SCALE GENOMIC DNA]</scope>
    <source>
        <strain evidence="13">AWRI1</strain>
        <tissue evidence="13">Single Adult Female</tissue>
    </source>
</reference>
<evidence type="ECO:0000256" key="11">
    <source>
        <dbReference type="SAM" id="Phobius"/>
    </source>
</evidence>
<name>A0AAN9Y6G7_9HEMI</name>
<keyword evidence="5 11" id="KW-0812">Transmembrane</keyword>
<evidence type="ECO:0000259" key="12">
    <source>
        <dbReference type="PROSITE" id="PS50850"/>
    </source>
</evidence>
<dbReference type="SUPFAM" id="SSF103473">
    <property type="entry name" value="MFS general substrate transporter"/>
    <property type="match status" value="1"/>
</dbReference>
<proteinExistence type="inferred from homology"/>
<dbReference type="EMBL" id="JBBCAQ010000010">
    <property type="protein sequence ID" value="KAK7600876.1"/>
    <property type="molecule type" value="Genomic_DNA"/>
</dbReference>
<feature type="transmembrane region" description="Helical" evidence="11">
    <location>
        <begin position="287"/>
        <end position="307"/>
    </location>
</feature>
<keyword evidence="4" id="KW-0762">Sugar transport</keyword>
<dbReference type="GO" id="GO:0016020">
    <property type="term" value="C:membrane"/>
    <property type="evidence" value="ECO:0007669"/>
    <property type="project" value="UniProtKB-SubCell"/>
</dbReference>
<organism evidence="13 14">
    <name type="scientific">Parthenolecanium corni</name>
    <dbReference type="NCBI Taxonomy" id="536013"/>
    <lineage>
        <taxon>Eukaryota</taxon>
        <taxon>Metazoa</taxon>
        <taxon>Ecdysozoa</taxon>
        <taxon>Arthropoda</taxon>
        <taxon>Hexapoda</taxon>
        <taxon>Insecta</taxon>
        <taxon>Pterygota</taxon>
        <taxon>Neoptera</taxon>
        <taxon>Paraneoptera</taxon>
        <taxon>Hemiptera</taxon>
        <taxon>Sternorrhyncha</taxon>
        <taxon>Coccoidea</taxon>
        <taxon>Coccidae</taxon>
        <taxon>Parthenolecanium</taxon>
    </lineage>
</organism>
<dbReference type="PANTHER" id="PTHR43184">
    <property type="entry name" value="MAJOR FACILITATOR SUPERFAMILY TRANSPORTER 16, ISOFORM B"/>
    <property type="match status" value="1"/>
</dbReference>
<feature type="transmembrane region" description="Helical" evidence="11">
    <location>
        <begin position="108"/>
        <end position="131"/>
    </location>
</feature>
<dbReference type="Pfam" id="PF07690">
    <property type="entry name" value="MFS_1"/>
    <property type="match status" value="1"/>
</dbReference>
<feature type="transmembrane region" description="Helical" evidence="11">
    <location>
        <begin position="361"/>
        <end position="380"/>
    </location>
</feature>
<feature type="transmembrane region" description="Helical" evidence="11">
    <location>
        <begin position="201"/>
        <end position="221"/>
    </location>
</feature>
<dbReference type="InterPro" id="IPR011701">
    <property type="entry name" value="MFS"/>
</dbReference>
<evidence type="ECO:0000256" key="7">
    <source>
        <dbReference type="ARBA" id="ARBA00023136"/>
    </source>
</evidence>
<dbReference type="AlphaFoldDB" id="A0AAN9Y6G7"/>
<evidence type="ECO:0000256" key="2">
    <source>
        <dbReference type="ARBA" id="ARBA00009598"/>
    </source>
</evidence>